<comment type="caution">
    <text evidence="1">The sequence shown here is derived from an EMBL/GenBank/DDBJ whole genome shotgun (WGS) entry which is preliminary data.</text>
</comment>
<gene>
    <name evidence="1" type="ORF">E3A20_07500</name>
</gene>
<dbReference type="PANTHER" id="PTHR43737:SF1">
    <property type="entry name" value="DUF1501 DOMAIN-CONTAINING PROTEIN"/>
    <property type="match status" value="1"/>
</dbReference>
<keyword evidence="2" id="KW-1185">Reference proteome</keyword>
<dbReference type="PANTHER" id="PTHR43737">
    <property type="entry name" value="BLL7424 PROTEIN"/>
    <property type="match status" value="1"/>
</dbReference>
<accession>A0A5C6MB36</accession>
<reference evidence="1 2" key="2">
    <citation type="submission" date="2019-08" db="EMBL/GenBank/DDBJ databases">
        <authorList>
            <person name="Henke P."/>
        </authorList>
    </citation>
    <scope>NUCLEOTIDE SEQUENCE [LARGE SCALE GENOMIC DNA]</scope>
    <source>
        <strain evidence="1">Phe10_nw2017</strain>
    </source>
</reference>
<proteinExistence type="predicted"/>
<organism evidence="1 2">
    <name type="scientific">Planctomyces bekefii</name>
    <dbReference type="NCBI Taxonomy" id="1653850"/>
    <lineage>
        <taxon>Bacteria</taxon>
        <taxon>Pseudomonadati</taxon>
        <taxon>Planctomycetota</taxon>
        <taxon>Planctomycetia</taxon>
        <taxon>Planctomycetales</taxon>
        <taxon>Planctomycetaceae</taxon>
        <taxon>Planctomyces</taxon>
    </lineage>
</organism>
<dbReference type="InterPro" id="IPR017850">
    <property type="entry name" value="Alkaline_phosphatase_core_sf"/>
</dbReference>
<dbReference type="Pfam" id="PF07394">
    <property type="entry name" value="DUF1501"/>
    <property type="match status" value="1"/>
</dbReference>
<protein>
    <submittedName>
        <fullName evidence="1">Sulfatase</fullName>
    </submittedName>
</protein>
<name>A0A5C6MB36_9PLAN</name>
<reference evidence="1 2" key="1">
    <citation type="submission" date="2019-08" db="EMBL/GenBank/DDBJ databases">
        <title>100 year-old enigma solved: identification of Planctomyces bekefii, the type genus and species of the phylum Planctomycetes.</title>
        <authorList>
            <person name="Svetlana D.N."/>
            <person name="Overmann J."/>
        </authorList>
    </citation>
    <scope>NUCLEOTIDE SEQUENCE [LARGE SCALE GENOMIC DNA]</scope>
    <source>
        <strain evidence="1">Phe10_nw2017</strain>
    </source>
</reference>
<dbReference type="Proteomes" id="UP000321083">
    <property type="component" value="Unassembled WGS sequence"/>
</dbReference>
<dbReference type="SUPFAM" id="SSF53649">
    <property type="entry name" value="Alkaline phosphatase-like"/>
    <property type="match status" value="1"/>
</dbReference>
<evidence type="ECO:0000313" key="2">
    <source>
        <dbReference type="Proteomes" id="UP000321083"/>
    </source>
</evidence>
<evidence type="ECO:0000313" key="1">
    <source>
        <dbReference type="EMBL" id="TWW10184.1"/>
    </source>
</evidence>
<sequence>MAGLHGLECAGSRRWLLQHAAAGFGWLAFRGLNMRSVAADQPADGAAAGPLAPRQPHFAARAKRVIFLFMQGGPSHVDTFDWKPELQKRGGQTGGSGGRAGKLLAPQFEFQRHGDSGVWISSLFPELAKHADRLCLLNGMHTSNAAHPQATIALHTGSVNFVRPSLGAWVTYGLGTMNQDLPGFVTISPVPLGGAQNYGSSFLPASFQGTRVQPEEGGIADIRNGRLSPSVQRRQIDLIQDLNRGLLARHAGHPELEGLIQANELAWRMQTSVPEVLDLSQETAETQQRYGLQDAATEGFGRQCLMARRLAESGVRFIQVSRGGWDQHRDLKASLQRNCTAIDRPIAALLSDLEERGLLQDTLVLWGGEFGRSPQDQGSAGDGRRHNNTGYSMWMAGGGVRGGMQYGTTDDLGEKSETGRLSTHDLHATILHLLGMDHTRLTYRYAGRDFRLTDVYGEVAEEIFG</sequence>
<dbReference type="InterPro" id="IPR010869">
    <property type="entry name" value="DUF1501"/>
</dbReference>
<dbReference type="Gene3D" id="3.40.720.10">
    <property type="entry name" value="Alkaline Phosphatase, subunit A"/>
    <property type="match status" value="1"/>
</dbReference>
<dbReference type="EMBL" id="SRHE01000105">
    <property type="protein sequence ID" value="TWW10184.1"/>
    <property type="molecule type" value="Genomic_DNA"/>
</dbReference>
<dbReference type="AlphaFoldDB" id="A0A5C6MB36"/>